<dbReference type="PANTHER" id="PTHR47691">
    <property type="entry name" value="REGULATOR-RELATED"/>
    <property type="match status" value="1"/>
</dbReference>
<name>A0ABT4RFD2_9ACTN</name>
<comment type="similarity">
    <text evidence="1">Belongs to the AfsR/DnrI/RedD regulatory family.</text>
</comment>
<reference evidence="6" key="1">
    <citation type="submission" date="2022-10" db="EMBL/GenBank/DDBJ databases">
        <title>The WGS of Solirubrobacter sp. CPCC 204708.</title>
        <authorList>
            <person name="Jiang Z."/>
        </authorList>
    </citation>
    <scope>NUCLEOTIDE SEQUENCE</scope>
    <source>
        <strain evidence="6">CPCC 204708</strain>
    </source>
</reference>
<dbReference type="Gene3D" id="1.10.10.10">
    <property type="entry name" value="Winged helix-like DNA-binding domain superfamily/Winged helix DNA-binding domain"/>
    <property type="match status" value="1"/>
</dbReference>
<evidence type="ECO:0000259" key="5">
    <source>
        <dbReference type="PROSITE" id="PS51755"/>
    </source>
</evidence>
<accession>A0ABT4RFD2</accession>
<dbReference type="PRINTS" id="PR00364">
    <property type="entry name" value="DISEASERSIST"/>
</dbReference>
<dbReference type="InterPro" id="IPR036388">
    <property type="entry name" value="WH-like_DNA-bd_sf"/>
</dbReference>
<keyword evidence="7" id="KW-1185">Reference proteome</keyword>
<evidence type="ECO:0000256" key="3">
    <source>
        <dbReference type="PROSITE-ProRule" id="PRU01091"/>
    </source>
</evidence>
<protein>
    <submittedName>
        <fullName evidence="6">Winged helix-turn-helix domain-containing protein</fullName>
    </submittedName>
</protein>
<dbReference type="Gene3D" id="1.25.40.10">
    <property type="entry name" value="Tetratricopeptide repeat domain"/>
    <property type="match status" value="2"/>
</dbReference>
<dbReference type="Pfam" id="PF00486">
    <property type="entry name" value="Trans_reg_C"/>
    <property type="match status" value="1"/>
</dbReference>
<keyword evidence="4" id="KW-0175">Coiled coil</keyword>
<evidence type="ECO:0000256" key="4">
    <source>
        <dbReference type="SAM" id="Coils"/>
    </source>
</evidence>
<keyword evidence="2 3" id="KW-0238">DNA-binding</keyword>
<dbReference type="InterPro" id="IPR011990">
    <property type="entry name" value="TPR-like_helical_dom_sf"/>
</dbReference>
<evidence type="ECO:0000313" key="7">
    <source>
        <dbReference type="Proteomes" id="UP001147700"/>
    </source>
</evidence>
<dbReference type="InterPro" id="IPR016032">
    <property type="entry name" value="Sig_transdc_resp-reg_C-effctor"/>
</dbReference>
<dbReference type="PROSITE" id="PS51755">
    <property type="entry name" value="OMPR_PHOB"/>
    <property type="match status" value="1"/>
</dbReference>
<dbReference type="SUPFAM" id="SSF46894">
    <property type="entry name" value="C-terminal effector domain of the bipartite response regulators"/>
    <property type="match status" value="1"/>
</dbReference>
<dbReference type="SUPFAM" id="SSF52540">
    <property type="entry name" value="P-loop containing nucleoside triphosphate hydrolases"/>
    <property type="match status" value="1"/>
</dbReference>
<dbReference type="EMBL" id="JAPCID010000007">
    <property type="protein sequence ID" value="MDA0137076.1"/>
    <property type="molecule type" value="Genomic_DNA"/>
</dbReference>
<dbReference type="RefSeq" id="WP_202956236.1">
    <property type="nucleotide sequence ID" value="NZ_JAPCID010000007.1"/>
</dbReference>
<dbReference type="SUPFAM" id="SSF48452">
    <property type="entry name" value="TPR-like"/>
    <property type="match status" value="2"/>
</dbReference>
<dbReference type="SMART" id="SM01043">
    <property type="entry name" value="BTAD"/>
    <property type="match status" value="1"/>
</dbReference>
<dbReference type="Pfam" id="PF03704">
    <property type="entry name" value="BTAD"/>
    <property type="match status" value="1"/>
</dbReference>
<dbReference type="PANTHER" id="PTHR47691:SF3">
    <property type="entry name" value="HTH-TYPE TRANSCRIPTIONAL REGULATOR RV0890C-RELATED"/>
    <property type="match status" value="1"/>
</dbReference>
<dbReference type="InterPro" id="IPR027417">
    <property type="entry name" value="P-loop_NTPase"/>
</dbReference>
<dbReference type="SMART" id="SM00862">
    <property type="entry name" value="Trans_reg_C"/>
    <property type="match status" value="1"/>
</dbReference>
<dbReference type="Gene3D" id="3.40.50.300">
    <property type="entry name" value="P-loop containing nucleotide triphosphate hydrolases"/>
    <property type="match status" value="1"/>
</dbReference>
<comment type="caution">
    <text evidence="6">The sequence shown here is derived from an EMBL/GenBank/DDBJ whole genome shotgun (WGS) entry which is preliminary data.</text>
</comment>
<evidence type="ECO:0000256" key="1">
    <source>
        <dbReference type="ARBA" id="ARBA00005820"/>
    </source>
</evidence>
<sequence>MNTGIQVNLLGPLEVVAGDRRVEFEGPKQRRLFVALALRAPEPVNVDALVDTVWGDQPPEGRDQALQKQVSRLRARLGEALPVRRKGPGYALEIDRDAIDSRRFEALSGQGEFAAGLALWRGDALADHRFDDFAQGEIERLEELRLEATEEHLAAELERGQAGEKVAELRALVAEHPLRERLRGRLMLALYRTGRQAEALEVMREGRRRLVDELGLEPGPELRRLEAMILAHDPGLDAETPANVLAAPLPAPANATIGREGELAEIAALLTGPNVRLLTLVGAGGVGKTRLAVEAARAVSGRFPGGIGYVDLAGVDARLVPAVAGALGLAAETPAELGDELARTTSGAKTLLVLDGFEHFLRDAGQVAPLLTIVGHLTVLVTSRAPLRLTVEHAYRVEPLAVSNAAALFKARVAASRRGWSVDHDEAVVTRICERLDGLPLAIELAADRARLLSLPALLERLEHRLELLSCGPRDLPDRQRSLRATLEWSWEVLDPPHRTLLSQLSVFEGGASLEAVLAVCDAGAPAEALLAGIMDRTSLVIVDAGEDAQPRIAMLDSVREFAASQAEDLEPLVRRHATFFLTYAERAALEAARTDRRVWLARLARERGNLRLAFERSLRAGASEYALRIAIAFARTLPWDAHAHEVRTWLKQALAAYDPGPSVRRAAALYWDGQLAISQGRFAEAEAPLEQALTVAQDLGDAALVARVLTALGRRAALTRSPAAARLCDTAVAIARGLRDPGLLADALLALAGACERAEDWERAIAMADEAYTLYRRVRDLYGVATALGEQGFYDLVHGRMERAEQRLGEAVELRRRLGDDRCLVEPLLDNAWLDLVRGSGEAARRGFEDCLALARHVGDQFNAAEALAGLSAQAALDGRHIDAARLAGTSAELHEKIGAPAWASVAAIHERALSNARLALGEAAYSALEAEGRRVRPSHATGRFRRVATTVELAR</sequence>
<gene>
    <name evidence="6" type="ORF">OJ962_06175</name>
</gene>
<evidence type="ECO:0000313" key="6">
    <source>
        <dbReference type="EMBL" id="MDA0137076.1"/>
    </source>
</evidence>
<feature type="coiled-coil region" evidence="4">
    <location>
        <begin position="131"/>
        <end position="158"/>
    </location>
</feature>
<organism evidence="6 7">
    <name type="scientific">Solirubrobacter deserti</name>
    <dbReference type="NCBI Taxonomy" id="2282478"/>
    <lineage>
        <taxon>Bacteria</taxon>
        <taxon>Bacillati</taxon>
        <taxon>Actinomycetota</taxon>
        <taxon>Thermoleophilia</taxon>
        <taxon>Solirubrobacterales</taxon>
        <taxon>Solirubrobacteraceae</taxon>
        <taxon>Solirubrobacter</taxon>
    </lineage>
</organism>
<proteinExistence type="inferred from homology"/>
<feature type="domain" description="OmpR/PhoB-type" evidence="5">
    <location>
        <begin position="1"/>
        <end position="94"/>
    </location>
</feature>
<dbReference type="InterPro" id="IPR005158">
    <property type="entry name" value="BTAD"/>
</dbReference>
<dbReference type="CDD" id="cd15831">
    <property type="entry name" value="BTAD"/>
    <property type="match status" value="1"/>
</dbReference>
<feature type="DNA-binding region" description="OmpR/PhoB-type" evidence="3">
    <location>
        <begin position="1"/>
        <end position="94"/>
    </location>
</feature>
<dbReference type="InterPro" id="IPR001867">
    <property type="entry name" value="OmpR/PhoB-type_DNA-bd"/>
</dbReference>
<evidence type="ECO:0000256" key="2">
    <source>
        <dbReference type="ARBA" id="ARBA00023125"/>
    </source>
</evidence>
<dbReference type="Proteomes" id="UP001147700">
    <property type="component" value="Unassembled WGS sequence"/>
</dbReference>